<organism evidence="1 2">
    <name type="scientific">Agrilus planipennis</name>
    <name type="common">Emerald ash borer</name>
    <name type="synonym">Agrilus marcopoli</name>
    <dbReference type="NCBI Taxonomy" id="224129"/>
    <lineage>
        <taxon>Eukaryota</taxon>
        <taxon>Metazoa</taxon>
        <taxon>Ecdysozoa</taxon>
        <taxon>Arthropoda</taxon>
        <taxon>Hexapoda</taxon>
        <taxon>Insecta</taxon>
        <taxon>Pterygota</taxon>
        <taxon>Neoptera</taxon>
        <taxon>Endopterygota</taxon>
        <taxon>Coleoptera</taxon>
        <taxon>Polyphaga</taxon>
        <taxon>Elateriformia</taxon>
        <taxon>Buprestoidea</taxon>
        <taxon>Buprestidae</taxon>
        <taxon>Agrilinae</taxon>
        <taxon>Agrilus</taxon>
    </lineage>
</organism>
<reference evidence="2" key="1">
    <citation type="submission" date="2025-08" db="UniProtKB">
        <authorList>
            <consortium name="RefSeq"/>
        </authorList>
    </citation>
    <scope>IDENTIFICATION</scope>
    <source>
        <tissue evidence="2">Entire body</tissue>
    </source>
</reference>
<dbReference type="InParanoid" id="A0A7F5RCP7"/>
<dbReference type="RefSeq" id="XP_025833746.1">
    <property type="nucleotide sequence ID" value="XM_025977961.1"/>
</dbReference>
<dbReference type="AlphaFoldDB" id="A0A7F5RCP7"/>
<dbReference type="KEGG" id="apln:108735108"/>
<sequence>MGGIIDKVERQIIGKKKRTIRKVTPTHSERTVSIGNSSSDKEDIETLEAECQTSTRENSYVKIEFSKSNEDVTSESGNCKESKIQDTKGDIQEADMKLSKSSIDIHTEDKYLLPSSRYVLLDGNIHEPPERDNDPGLRTGNSESEFCFKKHLHSDTRPSSVQRGRTNKVLYQNHQRSGLWEKRNDNDTKLYRNNKCRCCSNYYCKTIVEDGAHNKRKETCCNPRFIYSKQERNDVSDYEDNNPLYVQSEKLGNYKNVNAKYCERRRRRDSDIFLDFNCQNSKQYKDLIEELGTSIAQRNKQRVQKALREFEIRSRENRNLDEPILYNDLDDSSHSSCNCSSNRRCHYSNRRNSMNFDFIHQPSISNNRIRNEKFNTIPMENNFKYGGSICTKAHKQKCASHWELDPKTGTWYKVCNYLTPNKNRIGFCSSIENLRRINSQTKLESISSDTRGSFSLYHKTRPCSQQSAICNKCGSHFRRF</sequence>
<gene>
    <name evidence="2" type="primary">LOC108735108</name>
</gene>
<dbReference type="OrthoDB" id="6784240at2759"/>
<proteinExistence type="predicted"/>
<dbReference type="Proteomes" id="UP000192223">
    <property type="component" value="Unplaced"/>
</dbReference>
<evidence type="ECO:0000313" key="1">
    <source>
        <dbReference type="Proteomes" id="UP000192223"/>
    </source>
</evidence>
<evidence type="ECO:0000313" key="2">
    <source>
        <dbReference type="RefSeq" id="XP_025833746.1"/>
    </source>
</evidence>
<accession>A0A7F5RCP7</accession>
<protein>
    <submittedName>
        <fullName evidence="2">Uncharacterized protein LOC108735108</fullName>
    </submittedName>
</protein>
<name>A0A7F5RCP7_AGRPL</name>
<dbReference type="GeneID" id="108735108"/>
<keyword evidence="1" id="KW-1185">Reference proteome</keyword>